<dbReference type="Proteomes" id="UP000601597">
    <property type="component" value="Unassembled WGS sequence"/>
</dbReference>
<accession>A0ABQ3AK72</accession>
<dbReference type="PANTHER" id="PTHR43648:SF1">
    <property type="entry name" value="ELECTRON TRANSFER FLAVOPROTEIN BETA SUBUNIT LYSINE METHYLTRANSFERASE"/>
    <property type="match status" value="1"/>
</dbReference>
<protein>
    <submittedName>
        <fullName evidence="3">Methyltransferase</fullName>
    </submittedName>
</protein>
<proteinExistence type="predicted"/>
<dbReference type="InterPro" id="IPR050078">
    <property type="entry name" value="Ribosomal_L11_MeTrfase_PrmA"/>
</dbReference>
<dbReference type="PANTHER" id="PTHR43648">
    <property type="entry name" value="ELECTRON TRANSFER FLAVOPROTEIN BETA SUBUNIT LYSINE METHYLTRANSFERASE"/>
    <property type="match status" value="1"/>
</dbReference>
<keyword evidence="2" id="KW-0808">Transferase</keyword>
<comment type="caution">
    <text evidence="3">The sequence shown here is derived from an EMBL/GenBank/DDBJ whole genome shotgun (WGS) entry which is preliminary data.</text>
</comment>
<dbReference type="Pfam" id="PF06325">
    <property type="entry name" value="PrmA"/>
    <property type="match status" value="1"/>
</dbReference>
<dbReference type="RefSeq" id="WP_189571244.1">
    <property type="nucleotide sequence ID" value="NZ_BMXV01000001.1"/>
</dbReference>
<dbReference type="InterPro" id="IPR029063">
    <property type="entry name" value="SAM-dependent_MTases_sf"/>
</dbReference>
<gene>
    <name evidence="3" type="ORF">GCM10007071_00980</name>
</gene>
<evidence type="ECO:0000313" key="4">
    <source>
        <dbReference type="Proteomes" id="UP000601597"/>
    </source>
</evidence>
<dbReference type="SUPFAM" id="SSF53335">
    <property type="entry name" value="S-adenosyl-L-methionine-dependent methyltransferases"/>
    <property type="match status" value="1"/>
</dbReference>
<reference evidence="4" key="1">
    <citation type="journal article" date="2019" name="Int. J. Syst. Evol. Microbiol.">
        <title>The Global Catalogue of Microorganisms (GCM) 10K type strain sequencing project: providing services to taxonomists for standard genome sequencing and annotation.</title>
        <authorList>
            <consortium name="The Broad Institute Genomics Platform"/>
            <consortium name="The Broad Institute Genome Sequencing Center for Infectious Disease"/>
            <person name="Wu L."/>
            <person name="Ma J."/>
        </authorList>
    </citation>
    <scope>NUCLEOTIDE SEQUENCE [LARGE SCALE GENOMIC DNA]</scope>
    <source>
        <strain evidence="4">KCTC 22280</strain>
    </source>
</reference>
<dbReference type="Gene3D" id="3.40.50.150">
    <property type="entry name" value="Vaccinia Virus protein VP39"/>
    <property type="match status" value="1"/>
</dbReference>
<dbReference type="EMBL" id="BMXV01000001">
    <property type="protein sequence ID" value="GGY58646.1"/>
    <property type="molecule type" value="Genomic_DNA"/>
</dbReference>
<organism evidence="3 4">
    <name type="scientific">Marinobacter zhanjiangensis</name>
    <dbReference type="NCBI Taxonomy" id="578215"/>
    <lineage>
        <taxon>Bacteria</taxon>
        <taxon>Pseudomonadati</taxon>
        <taxon>Pseudomonadota</taxon>
        <taxon>Gammaproteobacteria</taxon>
        <taxon>Pseudomonadales</taxon>
        <taxon>Marinobacteraceae</taxon>
        <taxon>Marinobacter</taxon>
    </lineage>
</organism>
<sequence>MTDHHIIPEDLTRIIRRTLPHGRLAVSRPAGCPSLRLYLFDPRVLEGPLSHEDAQAVVAEPAYWSFCWASGQVLAQWILDHPGTVAGKRVLDFGSGSGIVAVAAAMAGAAEAIACDLDQDALAAARANARLNGVSVTLCDDWYRRPSSLDLITAADVLYDRDNRPFLQAFREAAGGVLLADSRIRDLEEPGYDVLGMVSATTWPDLNEFEEFNQVRLYRSGEETPEKTVRTGDGVKIGV</sequence>
<dbReference type="GO" id="GO:0032259">
    <property type="term" value="P:methylation"/>
    <property type="evidence" value="ECO:0007669"/>
    <property type="project" value="UniProtKB-KW"/>
</dbReference>
<evidence type="ECO:0000313" key="3">
    <source>
        <dbReference type="EMBL" id="GGY58646.1"/>
    </source>
</evidence>
<dbReference type="GO" id="GO:0008168">
    <property type="term" value="F:methyltransferase activity"/>
    <property type="evidence" value="ECO:0007669"/>
    <property type="project" value="UniProtKB-KW"/>
</dbReference>
<keyword evidence="1 3" id="KW-0489">Methyltransferase</keyword>
<evidence type="ECO:0000256" key="1">
    <source>
        <dbReference type="ARBA" id="ARBA00022603"/>
    </source>
</evidence>
<name>A0ABQ3AK72_9GAMM</name>
<evidence type="ECO:0000256" key="2">
    <source>
        <dbReference type="ARBA" id="ARBA00022679"/>
    </source>
</evidence>
<keyword evidence="4" id="KW-1185">Reference proteome</keyword>